<evidence type="ECO:0000256" key="1">
    <source>
        <dbReference type="SAM" id="Phobius"/>
    </source>
</evidence>
<dbReference type="PANTHER" id="PTHR43649:SF14">
    <property type="entry name" value="BLR3389 PROTEIN"/>
    <property type="match status" value="1"/>
</dbReference>
<evidence type="ECO:0000313" key="2">
    <source>
        <dbReference type="EMBL" id="GIM73550.1"/>
    </source>
</evidence>
<protein>
    <submittedName>
        <fullName evidence="2">Sugar-binding protein</fullName>
    </submittedName>
</protein>
<reference evidence="2" key="1">
    <citation type="submission" date="2021-03" db="EMBL/GenBank/DDBJ databases">
        <title>Whole genome shotgun sequence of Actinoplanes auranticolor NBRC 12245.</title>
        <authorList>
            <person name="Komaki H."/>
            <person name="Tamura T."/>
        </authorList>
    </citation>
    <scope>NUCLEOTIDE SEQUENCE</scope>
    <source>
        <strain evidence="2">NBRC 12245</strain>
    </source>
</reference>
<comment type="caution">
    <text evidence="2">The sequence shown here is derived from an EMBL/GenBank/DDBJ whole genome shotgun (WGS) entry which is preliminary data.</text>
</comment>
<dbReference type="SUPFAM" id="SSF53850">
    <property type="entry name" value="Periplasmic binding protein-like II"/>
    <property type="match status" value="1"/>
</dbReference>
<accession>A0A919SKA5</accession>
<keyword evidence="1" id="KW-1133">Transmembrane helix</keyword>
<dbReference type="Gene3D" id="3.40.190.10">
    <property type="entry name" value="Periplasmic binding protein-like II"/>
    <property type="match status" value="2"/>
</dbReference>
<dbReference type="InterPro" id="IPR006059">
    <property type="entry name" value="SBP"/>
</dbReference>
<name>A0A919SKA5_9ACTN</name>
<sequence>MNTDDDMLARRLAVTLAQAANALPGAPAGAVGAVRRRFVRRRRRLRMATGAAAALVALATVVAVAGPQLGLRTTPATPHTGVIQLWTLGTADRNPGLRDRIGAFNDRSDVSVRLSTFGNDAYKRVMAGPWPDPAPDVFENWGGASLTEPVRTGHATDITDAVAERPELSDVLLPCVLEGAKVDGRLYGLPMTGVQPVVLFYNKKLFTGAGLDPPRTYAELLTAVDTFRGKDITPIALGGGERWPALMYLSYLTDRIGGSGVFADIVAGRPGAWRHPALKQAATLVRELVDRGAFGPAADVMGYESGTASQALASGQAAMQVMGSWEYGNQLRADSTFATRDLGWVPFPTVAGGIGDPAALVGVPANYLTVDAQSPYRTEAVDFLLRTVTSDAYLDGLLEAGEVPAIRDLEPRLAAHPHAEFARFTHALAESAPTFTLVWDQALPSTVAGELLDETERLFRLEITPDQFVAAMAATR</sequence>
<proteinExistence type="predicted"/>
<keyword evidence="3" id="KW-1185">Reference proteome</keyword>
<dbReference type="EMBL" id="BOQL01000044">
    <property type="protein sequence ID" value="GIM73550.1"/>
    <property type="molecule type" value="Genomic_DNA"/>
</dbReference>
<dbReference type="AlphaFoldDB" id="A0A919SKA5"/>
<keyword evidence="1" id="KW-0812">Transmembrane</keyword>
<keyword evidence="1" id="KW-0472">Membrane</keyword>
<feature type="transmembrane region" description="Helical" evidence="1">
    <location>
        <begin position="45"/>
        <end position="65"/>
    </location>
</feature>
<dbReference type="Pfam" id="PF01547">
    <property type="entry name" value="SBP_bac_1"/>
    <property type="match status" value="1"/>
</dbReference>
<evidence type="ECO:0000313" key="3">
    <source>
        <dbReference type="Proteomes" id="UP000681340"/>
    </source>
</evidence>
<gene>
    <name evidence="2" type="ORF">Aau02nite_56600</name>
</gene>
<dbReference type="RefSeq" id="WP_212991580.1">
    <property type="nucleotide sequence ID" value="NZ_BAABEA010000054.1"/>
</dbReference>
<dbReference type="Proteomes" id="UP000681340">
    <property type="component" value="Unassembled WGS sequence"/>
</dbReference>
<dbReference type="PANTHER" id="PTHR43649">
    <property type="entry name" value="ARABINOSE-BINDING PROTEIN-RELATED"/>
    <property type="match status" value="1"/>
</dbReference>
<dbReference type="InterPro" id="IPR050490">
    <property type="entry name" value="Bact_solute-bd_prot1"/>
</dbReference>
<organism evidence="2 3">
    <name type="scientific">Actinoplanes auranticolor</name>
    <dbReference type="NCBI Taxonomy" id="47988"/>
    <lineage>
        <taxon>Bacteria</taxon>
        <taxon>Bacillati</taxon>
        <taxon>Actinomycetota</taxon>
        <taxon>Actinomycetes</taxon>
        <taxon>Micromonosporales</taxon>
        <taxon>Micromonosporaceae</taxon>
        <taxon>Actinoplanes</taxon>
    </lineage>
</organism>